<organism evidence="5 6">
    <name type="scientific">Luteipulveratus mongoliensis</name>
    <dbReference type="NCBI Taxonomy" id="571913"/>
    <lineage>
        <taxon>Bacteria</taxon>
        <taxon>Bacillati</taxon>
        <taxon>Actinomycetota</taxon>
        <taxon>Actinomycetes</taxon>
        <taxon>Micrococcales</taxon>
        <taxon>Dermacoccaceae</taxon>
        <taxon>Luteipulveratus</taxon>
    </lineage>
</organism>
<evidence type="ECO:0000313" key="6">
    <source>
        <dbReference type="Proteomes" id="UP000066480"/>
    </source>
</evidence>
<name>A0A0K1JLZ1_9MICO</name>
<dbReference type="GO" id="GO:0008752">
    <property type="term" value="F:FMN reductase [NAD(P)H] activity"/>
    <property type="evidence" value="ECO:0007669"/>
    <property type="project" value="InterPro"/>
</dbReference>
<evidence type="ECO:0000259" key="4">
    <source>
        <dbReference type="Pfam" id="PF03358"/>
    </source>
</evidence>
<keyword evidence="6" id="KW-1185">Reference proteome</keyword>
<dbReference type="STRING" id="571913.VV02_20120"/>
<evidence type="ECO:0000313" key="5">
    <source>
        <dbReference type="EMBL" id="AKU17610.1"/>
    </source>
</evidence>
<keyword evidence="3" id="KW-0560">Oxidoreductase</keyword>
<keyword evidence="2" id="KW-0288">FMN</keyword>
<dbReference type="Proteomes" id="UP000066480">
    <property type="component" value="Chromosome"/>
</dbReference>
<evidence type="ECO:0000256" key="2">
    <source>
        <dbReference type="ARBA" id="ARBA00022643"/>
    </source>
</evidence>
<dbReference type="Pfam" id="PF03358">
    <property type="entry name" value="FMN_red"/>
    <property type="match status" value="1"/>
</dbReference>
<keyword evidence="1" id="KW-0285">Flavoprotein</keyword>
<dbReference type="InterPro" id="IPR029039">
    <property type="entry name" value="Flavoprotein-like_sf"/>
</dbReference>
<sequence length="187" mass="19579">MALIAAISSSPSATSRTDAVLGDVERRLELAGHQVERIVLRDLPARPLLLGQADDVDINAAIEVFASADAVIVTTPVYKASFGGLLKTFLDLLPQYALRGKAVLPLATGGTPAHVLVVDYALRPVLSSLGATHITPGWFVLSAHIVLGDNGAVELDDAASTPLREVTDAFADAIERLSPAPRRVAVA</sequence>
<reference evidence="5 6" key="1">
    <citation type="submission" date="2015-03" db="EMBL/GenBank/DDBJ databases">
        <title>Luteipulveratus halotolerans sp. nov., a novel actinobacterium (Dermacoccaceae) from Sarawak, Malaysia.</title>
        <authorList>
            <person name="Juboi H."/>
            <person name="Basik A."/>
            <person name="Shamsul S.S."/>
            <person name="Arnold P."/>
            <person name="Schmitt E.K."/>
            <person name="Sanglier J.-J."/>
            <person name="Yeo T."/>
        </authorList>
    </citation>
    <scope>NUCLEOTIDE SEQUENCE [LARGE SCALE GENOMIC DNA]</scope>
    <source>
        <strain evidence="5 6">MN07-A0370</strain>
    </source>
</reference>
<dbReference type="Gene3D" id="3.40.50.360">
    <property type="match status" value="1"/>
</dbReference>
<feature type="domain" description="NADPH-dependent FMN reductase-like" evidence="4">
    <location>
        <begin position="4"/>
        <end position="142"/>
    </location>
</feature>
<protein>
    <submittedName>
        <fullName evidence="5">NADPH-dependent FMN reductase</fullName>
    </submittedName>
</protein>
<dbReference type="PANTHER" id="PTHR43408:SF1">
    <property type="entry name" value="FMN REDUCTASE (NADPH)"/>
    <property type="match status" value="1"/>
</dbReference>
<dbReference type="SUPFAM" id="SSF52218">
    <property type="entry name" value="Flavoproteins"/>
    <property type="match status" value="1"/>
</dbReference>
<dbReference type="OrthoDB" id="70840at2"/>
<dbReference type="PANTHER" id="PTHR43408">
    <property type="entry name" value="FMN REDUCTASE (NADPH)"/>
    <property type="match status" value="1"/>
</dbReference>
<dbReference type="InterPro" id="IPR051814">
    <property type="entry name" value="NAD(P)H-dep_FMN_reductase"/>
</dbReference>
<dbReference type="PATRIC" id="fig|571913.6.peg.4079"/>
<dbReference type="InterPro" id="IPR005025">
    <property type="entry name" value="FMN_Rdtase-like_dom"/>
</dbReference>
<dbReference type="InterPro" id="IPR020048">
    <property type="entry name" value="NADPH-dep_FMN_reduc_SsuE"/>
</dbReference>
<dbReference type="NCBIfam" id="TIGR03567">
    <property type="entry name" value="FMN_reduc_SsuE"/>
    <property type="match status" value="1"/>
</dbReference>
<accession>A0A0K1JLZ1</accession>
<dbReference type="EMBL" id="CP011112">
    <property type="protein sequence ID" value="AKU17610.1"/>
    <property type="molecule type" value="Genomic_DNA"/>
</dbReference>
<dbReference type="GO" id="GO:0046306">
    <property type="term" value="P:alkanesulfonate catabolic process"/>
    <property type="evidence" value="ECO:0007669"/>
    <property type="project" value="InterPro"/>
</dbReference>
<evidence type="ECO:0000256" key="3">
    <source>
        <dbReference type="ARBA" id="ARBA00023002"/>
    </source>
</evidence>
<dbReference type="RefSeq" id="WP_052594417.1">
    <property type="nucleotide sequence ID" value="NZ_CP011112.1"/>
</dbReference>
<dbReference type="AlphaFoldDB" id="A0A0K1JLZ1"/>
<evidence type="ECO:0000256" key="1">
    <source>
        <dbReference type="ARBA" id="ARBA00022630"/>
    </source>
</evidence>
<gene>
    <name evidence="5" type="ORF">VV02_20120</name>
</gene>
<proteinExistence type="predicted"/>
<dbReference type="KEGG" id="lmoi:VV02_20120"/>